<keyword evidence="3" id="KW-1185">Reference proteome</keyword>
<sequence length="139" mass="15663">MDLASSSFPKRSFDHFSSPYTIVFVHSPISSLLFSFFGTHTIAASPSHIDVFYHFQVRSSQCTIIFTAYMLASSRFGLVSDSRSAYQYFVHLPPLFALSATAPDFVVITSIQSTVYNQSSRLFHSPRIIQMIVQCKSFL</sequence>
<protein>
    <submittedName>
        <fullName evidence="2">Uncharacterized protein</fullName>
    </submittedName>
</protein>
<evidence type="ECO:0000256" key="1">
    <source>
        <dbReference type="SAM" id="Phobius"/>
    </source>
</evidence>
<evidence type="ECO:0000313" key="3">
    <source>
        <dbReference type="Proteomes" id="UP000305067"/>
    </source>
</evidence>
<reference evidence="2 3" key="1">
    <citation type="journal article" date="2019" name="Nat. Ecol. Evol.">
        <title>Megaphylogeny resolves global patterns of mushroom evolution.</title>
        <authorList>
            <person name="Varga T."/>
            <person name="Krizsan K."/>
            <person name="Foldi C."/>
            <person name="Dima B."/>
            <person name="Sanchez-Garcia M."/>
            <person name="Sanchez-Ramirez S."/>
            <person name="Szollosi G.J."/>
            <person name="Szarkandi J.G."/>
            <person name="Papp V."/>
            <person name="Albert L."/>
            <person name="Andreopoulos W."/>
            <person name="Angelini C."/>
            <person name="Antonin V."/>
            <person name="Barry K.W."/>
            <person name="Bougher N.L."/>
            <person name="Buchanan P."/>
            <person name="Buyck B."/>
            <person name="Bense V."/>
            <person name="Catcheside P."/>
            <person name="Chovatia M."/>
            <person name="Cooper J."/>
            <person name="Damon W."/>
            <person name="Desjardin D."/>
            <person name="Finy P."/>
            <person name="Geml J."/>
            <person name="Haridas S."/>
            <person name="Hughes K."/>
            <person name="Justo A."/>
            <person name="Karasinski D."/>
            <person name="Kautmanova I."/>
            <person name="Kiss B."/>
            <person name="Kocsube S."/>
            <person name="Kotiranta H."/>
            <person name="LaButti K.M."/>
            <person name="Lechner B.E."/>
            <person name="Liimatainen K."/>
            <person name="Lipzen A."/>
            <person name="Lukacs Z."/>
            <person name="Mihaltcheva S."/>
            <person name="Morgado L.N."/>
            <person name="Niskanen T."/>
            <person name="Noordeloos M.E."/>
            <person name="Ohm R.A."/>
            <person name="Ortiz-Santana B."/>
            <person name="Ovrebo C."/>
            <person name="Racz N."/>
            <person name="Riley R."/>
            <person name="Savchenko A."/>
            <person name="Shiryaev A."/>
            <person name="Soop K."/>
            <person name="Spirin V."/>
            <person name="Szebenyi C."/>
            <person name="Tomsovsky M."/>
            <person name="Tulloss R.E."/>
            <person name="Uehling J."/>
            <person name="Grigoriev I.V."/>
            <person name="Vagvolgyi C."/>
            <person name="Papp T."/>
            <person name="Martin F.M."/>
            <person name="Miettinen O."/>
            <person name="Hibbett D.S."/>
            <person name="Nagy L.G."/>
        </authorList>
    </citation>
    <scope>NUCLEOTIDE SEQUENCE [LARGE SCALE GENOMIC DNA]</scope>
    <source>
        <strain evidence="2 3">CBS 309.79</strain>
    </source>
</reference>
<keyword evidence="1" id="KW-0812">Transmembrane</keyword>
<accession>A0A5C3QR45</accession>
<keyword evidence="1" id="KW-0472">Membrane</keyword>
<gene>
    <name evidence="2" type="ORF">BDV98DRAFT_358040</name>
</gene>
<dbReference type="Proteomes" id="UP000305067">
    <property type="component" value="Unassembled WGS sequence"/>
</dbReference>
<organism evidence="2 3">
    <name type="scientific">Pterulicium gracile</name>
    <dbReference type="NCBI Taxonomy" id="1884261"/>
    <lineage>
        <taxon>Eukaryota</taxon>
        <taxon>Fungi</taxon>
        <taxon>Dikarya</taxon>
        <taxon>Basidiomycota</taxon>
        <taxon>Agaricomycotina</taxon>
        <taxon>Agaricomycetes</taxon>
        <taxon>Agaricomycetidae</taxon>
        <taxon>Agaricales</taxon>
        <taxon>Pleurotineae</taxon>
        <taxon>Pterulaceae</taxon>
        <taxon>Pterulicium</taxon>
    </lineage>
</organism>
<name>A0A5C3QR45_9AGAR</name>
<dbReference type="EMBL" id="ML178819">
    <property type="protein sequence ID" value="TFL04037.1"/>
    <property type="molecule type" value="Genomic_DNA"/>
</dbReference>
<evidence type="ECO:0000313" key="2">
    <source>
        <dbReference type="EMBL" id="TFL04037.1"/>
    </source>
</evidence>
<dbReference type="AlphaFoldDB" id="A0A5C3QR45"/>
<keyword evidence="1" id="KW-1133">Transmembrane helix</keyword>
<feature type="transmembrane region" description="Helical" evidence="1">
    <location>
        <begin position="20"/>
        <end position="39"/>
    </location>
</feature>
<proteinExistence type="predicted"/>
<feature type="transmembrane region" description="Helical" evidence="1">
    <location>
        <begin position="51"/>
        <end position="72"/>
    </location>
</feature>